<keyword evidence="7" id="KW-1185">Reference proteome</keyword>
<accession>A0ABW6D1R9</accession>
<keyword evidence="2" id="KW-0378">Hydrolase</keyword>
<dbReference type="PROSITE" id="PS00138">
    <property type="entry name" value="SUBTILASE_SER"/>
    <property type="match status" value="1"/>
</dbReference>
<name>A0ABW6D1R9_9BACT</name>
<sequence length="2547" mass="250390">MKKLLLLIVLQLSLFAAFGQKKGLNYQAVILDPKTIEVPGVNVTGQPLSNGKVWVRFTLKTSAGVDYEEIQQTTTDEFGLISLTVGTGASTASNSSNATGISKYSTFDSIVWDSELKSMIVAVNFDGGSKFTTVSNQKLNFTPYALYAESVDYKNVRNSPKNLSQFNNDTGYLVPKDLDPLKSSVAANTKAIADNQATNEGKFLVVNQSIDALDKKVKADITNINNTLTDHDNRINTTANNLTNTTNNLSSQIGSVRNLTEATANTVNNLSGTYESAGNKSSATDLGGGNPSDILFPTQKAAKTYVDNAVSIAVASGAPDATTLASGKVQLTGDLGGTATNPTVPGLANKENTSNKSTNVAADGSSDTKYPSVRAIKTYVDQATMGIALQAAVDAKADKNSPVFTGTPSLPSGTTAVTQSPANNSTALATTAFVQGAIASATIVDADATTKGKIQLAGDLGGTAGSPTVPALANKENTSNKSTATALGTSDQLYPTQNAVKVYVDNQVAAATIADATALIKGKLQLAGDLTGTAAAPAIATSAVTSAKIADGTIETADIADNAITTAKITDANVTDAKIATVSGSKVNGNITGNSANVTGTVAILNGGTGATSATAALTNLGAQSTANLSNDVSADAASVTKYPAVKTIKEYVDNSVAAATIADATTTLKGKIQLGGDLAGTGTTAAAPVISDNAITSAKIADGTIATADIANASITNAKISGPISIANGGTGSATQNFVDLTTAQTIAGVKTFSSTITGSISGNAGTATTLATARNIYGNSFDGSAALTGIIASTYGGTGNGFTKFTGPTTAEKTFTLPDASATILTTNAAVSIAQGGTGSTTAGDALTALGAQATANLSTDISADAASTTKYPAVQAIKNYVDASVVSATPDASTSVKGKIQLGGDLAGTGTTAAAPVISDNAITTVKINDGAVNSAKITDGTIVNADINASAAIVDTKLATISTSGKVSNSATTATDANTASAIVARDASGNFAAGTITASLTGLASKASNINGGTLGALPYQSAANTTSLLTGSTSATKQFLTQTGTGSASAAPAWGSMVIADVSDLGTGVGGFLGTPTSANLATAVTNETGSGALVFANSPTLVTPTLGVSSATSVGFAGSTSGTATLAAPAVAGTTTITLPGATGTLATLAGTETLTNKTLTSPVLITPDLGVPSAIDLSNASSLPVAAITGTLPITKGGTGATTAAAALTALGAQSTANLSTDVAADAASTTKYPAVKYIKEYVDASITSGAPDADATTKGKIQLAGDLTGTAASPAIAASAVTTAKINNDAVTSAKIADGTIVNADINASAAIADTKLATIATAGKVSNSATTATDANTASAIVARDASGNFTAGTITANLTGLASKATNLNGGAVGSIPYQSAANTTTLLAGNSSATKKFLTQSGDGTSAAAPVWAGVAVSDITGTLPVANGGTGVTSVAANLVFAGPTSGASAAAPSFRSLVAADLPSGSTNYVINGTTQQASTDFNISGSGTIGTTLAVTGNTTIGGTATITGATTLSALTATKGVFTDASKRLTSTGTLGTDQGGTGMTSFNSGGAMYATSTSALTTGTLPTSAGGTGLTSFTSGGALYTTSTTAVTSGTLPVTAGGTGLASISASQITFGNGTSALGTSSNLVWDNTNARLGIGISTPSATFQIGTESADNLKYYVDANSNNTLKLGYRATGWLMRTGNNSGVATDLNFSYMNSGGTSDILTVSNLGSVIVNGPLNVSTTATALSGSFTNLDLANSAIHYSGTDNKLGIFTSAPTSKFQIFGDTNADFPLKYDADLSGGTMTLSFRSKAFKIMTNQNSGTLENLTYYYNNGTTDTQIMQLNNYGQVRIPALILPTGAAAGKYLTSDANGVASWADVNASGNLVTLTGTQTLTNKSFTAPALGTPASGVLTNATGLPLTTGVTGILPIANGGTGSATQNFVDLTTAQTIAGAKTFSSTIVGSISGNAATVTNGVYTTNKLSALSATTSAELAGVISDETGTGSLVFATSPTLVTPTIGAATGTSLSVTGQLTSTVATGTAPLVVTSTTPVTNLNIGGNAATATTATNIAGGLAGSLPYQTAAGTTTLLAKGTDGQFLTLVSGAPAWSTSSAVTSVGAISASSTANGASITSNVLNLAPADGTNGGVVTTSAQSFAGIKTFANTTASTSTTTGAVIVSGGLGVAKSMYVAEDSYINGLKIGKGLASLSTNIAIGASTLAAATTGDKNVAIGSNALAANTNATDNTAIGYNTLAANTVGSGNTAIGSGSISAMNNATSGNVLRNTAVGNATLSAMTSGAYNTVMGTFALADMTSGSSNVSIGNEAGQKIGIGSVSNTQMNTSVIIGADARTLGSGESNAIVIGYQGRGLGSNTAVIGNASTTMTSLNGEVLVGSTTDAGDYKLQITGNSKLTGTLTVVDGSQGAGKVLISDANGLATWSANSNGGVSSISATATMAATDNYNLIVFSGSTSGQTITLPSASAAGAGREITIKNIASVTVAVAATSGNLISDSTTTSATGLNIGTEPSNNWIKAISTGTNWIILRALF</sequence>
<evidence type="ECO:0000313" key="7">
    <source>
        <dbReference type="Proteomes" id="UP001598114"/>
    </source>
</evidence>
<feature type="signal peptide" evidence="5">
    <location>
        <begin position="1"/>
        <end position="19"/>
    </location>
</feature>
<reference evidence="6 7" key="1">
    <citation type="submission" date="2024-03" db="EMBL/GenBank/DDBJ databases">
        <title>Aquirufa genome sequencing.</title>
        <authorList>
            <person name="Pitt A."/>
            <person name="Hahn M.W."/>
        </authorList>
    </citation>
    <scope>NUCLEOTIDE SEQUENCE [LARGE SCALE GENOMIC DNA]</scope>
    <source>
        <strain evidence="6 7">PLAD-142S6K</strain>
    </source>
</reference>
<evidence type="ECO:0008006" key="8">
    <source>
        <dbReference type="Google" id="ProtNLM"/>
    </source>
</evidence>
<protein>
    <recommendedName>
        <fullName evidence="8">T9SS type A sorting domain-containing protein</fullName>
    </recommendedName>
</protein>
<feature type="region of interest" description="Disordered" evidence="4">
    <location>
        <begin position="336"/>
        <end position="367"/>
    </location>
</feature>
<keyword evidence="5" id="KW-0732">Signal</keyword>
<gene>
    <name evidence="6" type="ORF">SKC38_06580</name>
</gene>
<evidence type="ECO:0000256" key="3">
    <source>
        <dbReference type="ARBA" id="ARBA00022825"/>
    </source>
</evidence>
<evidence type="ECO:0000256" key="4">
    <source>
        <dbReference type="SAM" id="MobiDB-lite"/>
    </source>
</evidence>
<keyword evidence="1" id="KW-0645">Protease</keyword>
<proteinExistence type="predicted"/>
<organism evidence="6 7">
    <name type="scientific">Aquirufa echingensis</name>
    <dbReference type="NCBI Taxonomy" id="3096516"/>
    <lineage>
        <taxon>Bacteria</taxon>
        <taxon>Pseudomonadati</taxon>
        <taxon>Bacteroidota</taxon>
        <taxon>Cytophagia</taxon>
        <taxon>Cytophagales</taxon>
        <taxon>Flectobacillaceae</taxon>
        <taxon>Aquirufa</taxon>
    </lineage>
</organism>
<dbReference type="EMBL" id="JBBKYA010000003">
    <property type="protein sequence ID" value="MFD3275886.1"/>
    <property type="molecule type" value="Genomic_DNA"/>
</dbReference>
<feature type="compositionally biased region" description="Polar residues" evidence="4">
    <location>
        <begin position="350"/>
        <end position="367"/>
    </location>
</feature>
<comment type="caution">
    <text evidence="6">The sequence shown here is derived from an EMBL/GenBank/DDBJ whole genome shotgun (WGS) entry which is preliminary data.</text>
</comment>
<keyword evidence="3" id="KW-0720">Serine protease</keyword>
<dbReference type="Proteomes" id="UP001598114">
    <property type="component" value="Unassembled WGS sequence"/>
</dbReference>
<evidence type="ECO:0000313" key="6">
    <source>
        <dbReference type="EMBL" id="MFD3275886.1"/>
    </source>
</evidence>
<dbReference type="RefSeq" id="WP_377976209.1">
    <property type="nucleotide sequence ID" value="NZ_JBBKYA010000003.1"/>
</dbReference>
<evidence type="ECO:0000256" key="1">
    <source>
        <dbReference type="ARBA" id="ARBA00022670"/>
    </source>
</evidence>
<feature type="chain" id="PRO_5046480552" description="T9SS type A sorting domain-containing protein" evidence="5">
    <location>
        <begin position="20"/>
        <end position="2547"/>
    </location>
</feature>
<dbReference type="InterPro" id="IPR023828">
    <property type="entry name" value="Peptidase_S8_Ser-AS"/>
</dbReference>
<dbReference type="Pfam" id="PF19264">
    <property type="entry name" value="DUF5907"/>
    <property type="match status" value="6"/>
</dbReference>
<dbReference type="InterPro" id="IPR045571">
    <property type="entry name" value="DUF5907"/>
</dbReference>
<evidence type="ECO:0000256" key="2">
    <source>
        <dbReference type="ARBA" id="ARBA00022801"/>
    </source>
</evidence>
<evidence type="ECO:0000256" key="5">
    <source>
        <dbReference type="SAM" id="SignalP"/>
    </source>
</evidence>